<keyword evidence="3" id="KW-1185">Reference proteome</keyword>
<comment type="caution">
    <text evidence="2">The sequence shown here is derived from an EMBL/GenBank/DDBJ whole genome shotgun (WGS) entry which is preliminary data.</text>
</comment>
<dbReference type="Proteomes" id="UP000436006">
    <property type="component" value="Unassembled WGS sequence"/>
</dbReference>
<dbReference type="EMBL" id="WPIN01000002">
    <property type="protein sequence ID" value="MVM29346.1"/>
    <property type="molecule type" value="Genomic_DNA"/>
</dbReference>
<evidence type="ECO:0000256" key="1">
    <source>
        <dbReference type="SAM" id="Phobius"/>
    </source>
</evidence>
<feature type="transmembrane region" description="Helical" evidence="1">
    <location>
        <begin position="120"/>
        <end position="139"/>
    </location>
</feature>
<name>A0A7K1S704_9BACT</name>
<proteinExistence type="predicted"/>
<gene>
    <name evidence="2" type="ORF">GO755_04820</name>
</gene>
<keyword evidence="1" id="KW-1133">Transmembrane helix</keyword>
<sequence length="225" mass="26425">MWDRLLELWVKYPIDLFSHLSSGLPIIIGVIIWKSLDKSALCIWLFFVFCFIKDTYALWHALYALNTFYIQNLETVFQTVLIGLVYYYCFDKPLSKQITIGLIIVCLGIIFYSYDATRVSTRALSTFRLLSIGLSLAYFNKILVDMRVNNVLLHTMFWFSAGLLLYASGTFFIMLFSEYWYKDINKVPAEVFDKYWNATQILFILFCLFSAYGLWVSKYDQESLI</sequence>
<feature type="transmembrane region" description="Helical" evidence="1">
    <location>
        <begin position="40"/>
        <end position="62"/>
    </location>
</feature>
<keyword evidence="1" id="KW-0812">Transmembrane</keyword>
<keyword evidence="1" id="KW-0472">Membrane</keyword>
<dbReference type="RefSeq" id="WP_157583620.1">
    <property type="nucleotide sequence ID" value="NZ_WPIN01000002.1"/>
</dbReference>
<protein>
    <submittedName>
        <fullName evidence="2">Uncharacterized protein</fullName>
    </submittedName>
</protein>
<feature type="transmembrane region" description="Helical" evidence="1">
    <location>
        <begin position="12"/>
        <end position="33"/>
    </location>
</feature>
<feature type="transmembrane region" description="Helical" evidence="1">
    <location>
        <begin position="68"/>
        <end position="90"/>
    </location>
</feature>
<evidence type="ECO:0000313" key="3">
    <source>
        <dbReference type="Proteomes" id="UP000436006"/>
    </source>
</evidence>
<feature type="transmembrane region" description="Helical" evidence="1">
    <location>
        <begin position="195"/>
        <end position="215"/>
    </location>
</feature>
<organism evidence="2 3">
    <name type="scientific">Spirosoma arboris</name>
    <dbReference type="NCBI Taxonomy" id="2682092"/>
    <lineage>
        <taxon>Bacteria</taxon>
        <taxon>Pseudomonadati</taxon>
        <taxon>Bacteroidota</taxon>
        <taxon>Cytophagia</taxon>
        <taxon>Cytophagales</taxon>
        <taxon>Cytophagaceae</taxon>
        <taxon>Spirosoma</taxon>
    </lineage>
</organism>
<feature type="transmembrane region" description="Helical" evidence="1">
    <location>
        <begin position="151"/>
        <end position="175"/>
    </location>
</feature>
<reference evidence="2 3" key="1">
    <citation type="submission" date="2019-12" db="EMBL/GenBank/DDBJ databases">
        <title>Spirosoma sp. HMF4905 genome sequencing and assembly.</title>
        <authorList>
            <person name="Kang H."/>
            <person name="Cha I."/>
            <person name="Kim H."/>
            <person name="Joh K."/>
        </authorList>
    </citation>
    <scope>NUCLEOTIDE SEQUENCE [LARGE SCALE GENOMIC DNA]</scope>
    <source>
        <strain evidence="2 3">HMF4905</strain>
    </source>
</reference>
<accession>A0A7K1S704</accession>
<evidence type="ECO:0000313" key="2">
    <source>
        <dbReference type="EMBL" id="MVM29346.1"/>
    </source>
</evidence>
<feature type="transmembrane region" description="Helical" evidence="1">
    <location>
        <begin position="97"/>
        <end position="114"/>
    </location>
</feature>
<dbReference type="AlphaFoldDB" id="A0A7K1S704"/>